<dbReference type="AlphaFoldDB" id="A0A8U0A677"/>
<dbReference type="RefSeq" id="WP_247995335.1">
    <property type="nucleotide sequence ID" value="NZ_CP096021.1"/>
</dbReference>
<dbReference type="GeneID" id="71929729"/>
<sequence>MVVLSNADATVVASLRHEFETMGEFYPEGGNSAVTVDPAAVIERSADEERRDSIFYSPVMGRFMDWGFSLSCRLLDPFPQEAAHVVSELTPYATLVVERLLQTWAEVDFESYHPDDDVWVSGSVTDAAAAKRAREQYAELYGEQPPDSYYLSLIEADEEVMDIDMKVYSGTYDSADAFRQRCRERETALYHIDTTDPELIQLY</sequence>
<protein>
    <submittedName>
        <fullName evidence="1">Uncharacterized protein</fullName>
    </submittedName>
</protein>
<evidence type="ECO:0000313" key="1">
    <source>
        <dbReference type="EMBL" id="UPM44681.1"/>
    </source>
</evidence>
<dbReference type="Proteomes" id="UP000831768">
    <property type="component" value="Plasmid unnamed2"/>
</dbReference>
<geneLocation type="plasmid" evidence="1 2">
    <name>unnamed2</name>
</geneLocation>
<proteinExistence type="predicted"/>
<dbReference type="EMBL" id="CP096021">
    <property type="protein sequence ID" value="UPM44681.1"/>
    <property type="molecule type" value="Genomic_DNA"/>
</dbReference>
<keyword evidence="2" id="KW-1185">Reference proteome</keyword>
<reference evidence="1" key="1">
    <citation type="submission" date="2022-04" db="EMBL/GenBank/DDBJ databases">
        <title>Halocatena sp. nov., isolated from a salt lake.</title>
        <authorList>
            <person name="Cui H.-L."/>
        </authorList>
    </citation>
    <scope>NUCLEOTIDE SEQUENCE</scope>
    <source>
        <strain evidence="1">AD-1</strain>
        <plasmid evidence="1">unnamed2</plasmid>
    </source>
</reference>
<name>A0A8U0A677_9EURY</name>
<organism evidence="1 2">
    <name type="scientific">Halocatena salina</name>
    <dbReference type="NCBI Taxonomy" id="2934340"/>
    <lineage>
        <taxon>Archaea</taxon>
        <taxon>Methanobacteriati</taxon>
        <taxon>Methanobacteriota</taxon>
        <taxon>Stenosarchaea group</taxon>
        <taxon>Halobacteria</taxon>
        <taxon>Halobacteriales</taxon>
        <taxon>Natronomonadaceae</taxon>
        <taxon>Halocatena</taxon>
    </lineage>
</organism>
<accession>A0A8U0A677</accession>
<keyword evidence="1" id="KW-0614">Plasmid</keyword>
<evidence type="ECO:0000313" key="2">
    <source>
        <dbReference type="Proteomes" id="UP000831768"/>
    </source>
</evidence>
<gene>
    <name evidence="1" type="ORF">MW046_16740</name>
</gene>
<dbReference type="KEGG" id="haad:MW046_16740"/>